<dbReference type="PROSITE" id="PS51257">
    <property type="entry name" value="PROKAR_LIPOPROTEIN"/>
    <property type="match status" value="1"/>
</dbReference>
<dbReference type="Proteomes" id="UP000244811">
    <property type="component" value="Chromosome 4"/>
</dbReference>
<evidence type="ECO:0000256" key="3">
    <source>
        <dbReference type="ARBA" id="ARBA00022485"/>
    </source>
</evidence>
<dbReference type="GO" id="GO:0005506">
    <property type="term" value="F:iron ion binding"/>
    <property type="evidence" value="ECO:0007669"/>
    <property type="project" value="TreeGrafter"/>
</dbReference>
<comment type="similarity">
    <text evidence="2">Belongs to the HesB/IscA family.</text>
</comment>
<sequence length="126" mass="14125">MVKLLKISKSAIQRLKQIKDTKDKYLYINITGGGCSGFQYNFNLINPVNKEVSSNMGVNNEDDGESIVIYDDNTVKIYSNHESSEVINGCTLDFQNELIGSKFILDDIQNSVRKCSCGNSFELKDV</sequence>
<evidence type="ECO:0000256" key="2">
    <source>
        <dbReference type="ARBA" id="ARBA00006718"/>
    </source>
</evidence>
<evidence type="ECO:0000313" key="6">
    <source>
        <dbReference type="Proteomes" id="UP000244811"/>
    </source>
</evidence>
<keyword evidence="3" id="KW-0411">Iron-sulfur</keyword>
<keyword evidence="3" id="KW-0479">Metal-binding</keyword>
<dbReference type="Pfam" id="PF01521">
    <property type="entry name" value="Fe-S_biosyn"/>
    <property type="match status" value="1"/>
</dbReference>
<dbReference type="NCBIfam" id="TIGR00049">
    <property type="entry name" value="iron-sulfur cluster assembly accessory protein"/>
    <property type="match status" value="1"/>
</dbReference>
<dbReference type="InterPro" id="IPR035903">
    <property type="entry name" value="HesB-like_dom_sf"/>
</dbReference>
<protein>
    <recommendedName>
        <fullName evidence="4">Core domain-containing protein</fullName>
    </recommendedName>
</protein>
<dbReference type="AlphaFoldDB" id="A0A976QW31"/>
<dbReference type="GO" id="GO:0016226">
    <property type="term" value="P:iron-sulfur cluster assembly"/>
    <property type="evidence" value="ECO:0007669"/>
    <property type="project" value="InterPro"/>
</dbReference>
<evidence type="ECO:0000259" key="4">
    <source>
        <dbReference type="Pfam" id="PF01521"/>
    </source>
</evidence>
<comment type="pathway">
    <text evidence="1">Cofactor biosynthesis; iron-sulfur cluster biosynthesis.</text>
</comment>
<dbReference type="PANTHER" id="PTHR43011">
    <property type="entry name" value="IRON-SULFUR CLUSTER ASSEMBLY 2 HOMOLOG, MITOCHONDRIAL"/>
    <property type="match status" value="1"/>
</dbReference>
<keyword evidence="3" id="KW-0004">4Fe-4S</keyword>
<dbReference type="InterPro" id="IPR000361">
    <property type="entry name" value="ATAP_core_dom"/>
</dbReference>
<name>A0A976QW31_THEOR</name>
<dbReference type="GO" id="GO:0005739">
    <property type="term" value="C:mitochondrion"/>
    <property type="evidence" value="ECO:0007669"/>
    <property type="project" value="TreeGrafter"/>
</dbReference>
<dbReference type="PANTHER" id="PTHR43011:SF1">
    <property type="entry name" value="IRON-SULFUR CLUSTER ASSEMBLY 2 HOMOLOG, MITOCHONDRIAL"/>
    <property type="match status" value="1"/>
</dbReference>
<dbReference type="Gene3D" id="2.60.300.12">
    <property type="entry name" value="HesB-like domain"/>
    <property type="match status" value="1"/>
</dbReference>
<feature type="domain" description="Core" evidence="4">
    <location>
        <begin position="5"/>
        <end position="119"/>
    </location>
</feature>
<organism evidence="5 6">
    <name type="scientific">Theileria orientalis</name>
    <dbReference type="NCBI Taxonomy" id="68886"/>
    <lineage>
        <taxon>Eukaryota</taxon>
        <taxon>Sar</taxon>
        <taxon>Alveolata</taxon>
        <taxon>Apicomplexa</taxon>
        <taxon>Aconoidasida</taxon>
        <taxon>Piroplasmida</taxon>
        <taxon>Theileriidae</taxon>
        <taxon>Theileria</taxon>
    </lineage>
</organism>
<keyword evidence="3" id="KW-0408">Iron</keyword>
<accession>A0A976QW31</accession>
<gene>
    <name evidence="5" type="ORF">MACK_002902</name>
</gene>
<evidence type="ECO:0000313" key="5">
    <source>
        <dbReference type="EMBL" id="UKK02805.2"/>
    </source>
</evidence>
<proteinExistence type="inferred from homology"/>
<evidence type="ECO:0000256" key="1">
    <source>
        <dbReference type="ARBA" id="ARBA00005151"/>
    </source>
</evidence>
<dbReference type="SUPFAM" id="SSF89360">
    <property type="entry name" value="HesB-like domain"/>
    <property type="match status" value="1"/>
</dbReference>
<dbReference type="InterPro" id="IPR016092">
    <property type="entry name" value="ATAP"/>
</dbReference>
<dbReference type="GO" id="GO:0051537">
    <property type="term" value="F:2 iron, 2 sulfur cluster binding"/>
    <property type="evidence" value="ECO:0007669"/>
    <property type="project" value="TreeGrafter"/>
</dbReference>
<reference evidence="5" key="1">
    <citation type="submission" date="2022-07" db="EMBL/GenBank/DDBJ databases">
        <title>Evaluation of T. orientalis genome assembly methods using nanopore sequencing and analysis of variation between genomes.</title>
        <authorList>
            <person name="Yam J."/>
            <person name="Micallef M.L."/>
            <person name="Liu M."/>
            <person name="Djordjevic S.P."/>
            <person name="Bogema D.R."/>
            <person name="Jenkins C."/>
        </authorList>
    </citation>
    <scope>NUCLEOTIDE SEQUENCE</scope>
    <source>
        <strain evidence="5">Goon Nure</strain>
    </source>
</reference>
<dbReference type="EMBL" id="CP056072">
    <property type="protein sequence ID" value="UKK02805.2"/>
    <property type="molecule type" value="Genomic_DNA"/>
</dbReference>
<dbReference type="GO" id="GO:0051539">
    <property type="term" value="F:4 iron, 4 sulfur cluster binding"/>
    <property type="evidence" value="ECO:0007669"/>
    <property type="project" value="UniProtKB-KW"/>
</dbReference>